<reference evidence="1" key="1">
    <citation type="journal article" date="2020" name="Stud. Mycol.">
        <title>101 Dothideomycetes genomes: a test case for predicting lifestyles and emergence of pathogens.</title>
        <authorList>
            <person name="Haridas S."/>
            <person name="Albert R."/>
            <person name="Binder M."/>
            <person name="Bloem J."/>
            <person name="Labutti K."/>
            <person name="Salamov A."/>
            <person name="Andreopoulos B."/>
            <person name="Baker S."/>
            <person name="Barry K."/>
            <person name="Bills G."/>
            <person name="Bluhm B."/>
            <person name="Cannon C."/>
            <person name="Castanera R."/>
            <person name="Culley D."/>
            <person name="Daum C."/>
            <person name="Ezra D."/>
            <person name="Gonzalez J."/>
            <person name="Henrissat B."/>
            <person name="Kuo A."/>
            <person name="Liang C."/>
            <person name="Lipzen A."/>
            <person name="Lutzoni F."/>
            <person name="Magnuson J."/>
            <person name="Mondo S."/>
            <person name="Nolan M."/>
            <person name="Ohm R."/>
            <person name="Pangilinan J."/>
            <person name="Park H.-J."/>
            <person name="Ramirez L."/>
            <person name="Alfaro M."/>
            <person name="Sun H."/>
            <person name="Tritt A."/>
            <person name="Yoshinaga Y."/>
            <person name="Zwiers L.-H."/>
            <person name="Turgeon B."/>
            <person name="Goodwin S."/>
            <person name="Spatafora J."/>
            <person name="Crous P."/>
            <person name="Grigoriev I."/>
        </authorList>
    </citation>
    <scope>NUCLEOTIDE SEQUENCE</scope>
    <source>
        <strain evidence="1">CBS 113979</strain>
    </source>
</reference>
<dbReference type="OrthoDB" id="66510at2759"/>
<evidence type="ECO:0008006" key="3">
    <source>
        <dbReference type="Google" id="ProtNLM"/>
    </source>
</evidence>
<dbReference type="Pfam" id="PF10259">
    <property type="entry name" value="Rogdi_lz"/>
    <property type="match status" value="1"/>
</dbReference>
<evidence type="ECO:0000313" key="1">
    <source>
        <dbReference type="EMBL" id="KAF1982878.1"/>
    </source>
</evidence>
<keyword evidence="2" id="KW-1185">Reference proteome</keyword>
<gene>
    <name evidence="1" type="ORF">K402DRAFT_414751</name>
</gene>
<dbReference type="AlphaFoldDB" id="A0A6G1GQ66"/>
<accession>A0A6G1GQ66</accession>
<dbReference type="GO" id="GO:0043291">
    <property type="term" value="C:RAVE complex"/>
    <property type="evidence" value="ECO:0007669"/>
    <property type="project" value="TreeGrafter"/>
</dbReference>
<sequence length="309" mass="33656">MSSAVWPPLPPDQLAREEEASSARELAWLLSTLQENLRALKSGLEECAALLAPTENGSTLVLSSHRSEALKGFVTRVGTRIVKADIKLRLPSLPPPPQTSSSPTPPYYPLLLSPSPNAQDLFLAPLITIRTLINSCLDLVDIATYTGDRTNAGFISSQLKLLSDNVKEARWLLKAEQQPPWTNPTTNVPPQAFTPPLSPSLLLTLTLTDAALTLTLRTLSPVTSPSDLTSLRTRFLSTLSGAKTPTHDEANKIFVYEGRQVRVRDKLRVESQDPGLMSVMAKLGALERGLEMCRRALEVVMGGPGEEFV</sequence>
<name>A0A6G1GQ66_9PEZI</name>
<dbReference type="Proteomes" id="UP000800041">
    <property type="component" value="Unassembled WGS sequence"/>
</dbReference>
<evidence type="ECO:0000313" key="2">
    <source>
        <dbReference type="Proteomes" id="UP000800041"/>
    </source>
</evidence>
<dbReference type="PANTHER" id="PTHR13618:SF1">
    <property type="entry name" value="PROTEIN ROGDI HOMOLOG"/>
    <property type="match status" value="1"/>
</dbReference>
<dbReference type="InterPro" id="IPR028241">
    <property type="entry name" value="RAVE2/Rogdi"/>
</dbReference>
<protein>
    <recommendedName>
        <fullName evidence="3">RAVE subunit 2/Rogdi</fullName>
    </recommendedName>
</protein>
<organism evidence="1 2">
    <name type="scientific">Aulographum hederae CBS 113979</name>
    <dbReference type="NCBI Taxonomy" id="1176131"/>
    <lineage>
        <taxon>Eukaryota</taxon>
        <taxon>Fungi</taxon>
        <taxon>Dikarya</taxon>
        <taxon>Ascomycota</taxon>
        <taxon>Pezizomycotina</taxon>
        <taxon>Dothideomycetes</taxon>
        <taxon>Pleosporomycetidae</taxon>
        <taxon>Aulographales</taxon>
        <taxon>Aulographaceae</taxon>
    </lineage>
</organism>
<dbReference type="PANTHER" id="PTHR13618">
    <property type="entry name" value="LEUCINE ZIPPER CONTAINING TRANSCRIPTION FACTOR LZF1"/>
    <property type="match status" value="1"/>
</dbReference>
<dbReference type="EMBL" id="ML977180">
    <property type="protein sequence ID" value="KAF1982878.1"/>
    <property type="molecule type" value="Genomic_DNA"/>
</dbReference>
<proteinExistence type="predicted"/>